<proteinExistence type="inferred from homology"/>
<dbReference type="InterPro" id="IPR041569">
    <property type="entry name" value="AAA_lid_3"/>
</dbReference>
<protein>
    <recommendedName>
        <fullName evidence="8">Katanin p60 ATPase-containing subunit A-like 2</fullName>
        <shortName evidence="8">Katanin p60 subunit A-like 2</shortName>
        <ecNumber evidence="8">5.6.1.1</ecNumber>
    </recommendedName>
    <alternativeName>
        <fullName evidence="8">p60 katanin-like 2</fullName>
    </alternativeName>
</protein>
<comment type="catalytic activity">
    <reaction evidence="8">
        <text>n ATP + n H2O + a microtubule = n ADP + n phosphate + (n+1) alpha/beta tubulin heterodimers.</text>
        <dbReference type="EC" id="5.6.1.1"/>
    </reaction>
</comment>
<dbReference type="InterPro" id="IPR027417">
    <property type="entry name" value="P-loop_NTPase"/>
</dbReference>
<dbReference type="SMART" id="SM00667">
    <property type="entry name" value="LisH"/>
    <property type="match status" value="1"/>
</dbReference>
<dbReference type="GO" id="GO:0000922">
    <property type="term" value="C:spindle pole"/>
    <property type="evidence" value="ECO:0007669"/>
    <property type="project" value="UniProtKB-SubCell"/>
</dbReference>
<dbReference type="PROSITE" id="PS00674">
    <property type="entry name" value="AAA"/>
    <property type="match status" value="1"/>
</dbReference>
<evidence type="ECO:0000259" key="10">
    <source>
        <dbReference type="SMART" id="SM00382"/>
    </source>
</evidence>
<keyword evidence="2 8" id="KW-0963">Cytoplasm</keyword>
<dbReference type="InterPro" id="IPR003593">
    <property type="entry name" value="AAA+_ATPase"/>
</dbReference>
<keyword evidence="3 8" id="KW-0493">Microtubule</keyword>
<dbReference type="GO" id="GO:0005737">
    <property type="term" value="C:cytoplasm"/>
    <property type="evidence" value="ECO:0007669"/>
    <property type="project" value="UniProtKB-SubCell"/>
</dbReference>
<dbReference type="Pfam" id="PF00004">
    <property type="entry name" value="AAA"/>
    <property type="match status" value="1"/>
</dbReference>
<dbReference type="AlphaFoldDB" id="A0A9W7C102"/>
<keyword evidence="7 8" id="KW-0413">Isomerase</keyword>
<dbReference type="InterPro" id="IPR003960">
    <property type="entry name" value="ATPase_AAA_CS"/>
</dbReference>
<organism evidence="11 12">
    <name type="scientific">Triparma verrucosa</name>
    <dbReference type="NCBI Taxonomy" id="1606542"/>
    <lineage>
        <taxon>Eukaryota</taxon>
        <taxon>Sar</taxon>
        <taxon>Stramenopiles</taxon>
        <taxon>Ochrophyta</taxon>
        <taxon>Bolidophyceae</taxon>
        <taxon>Parmales</taxon>
        <taxon>Triparmaceae</taxon>
        <taxon>Triparma</taxon>
    </lineage>
</organism>
<dbReference type="EMBL" id="BRXX01000250">
    <property type="protein sequence ID" value="GMI00650.1"/>
    <property type="molecule type" value="Genomic_DNA"/>
</dbReference>
<comment type="subcellular location">
    <subcellularLocation>
        <location evidence="1 8">Cytoplasm</location>
        <location evidence="1 8">Cytoskeleton</location>
        <location evidence="1 8">Spindle pole</location>
    </subcellularLocation>
    <subcellularLocation>
        <location evidence="8">Cytoplasm</location>
        <location evidence="8">Cytoskeleton</location>
    </subcellularLocation>
    <subcellularLocation>
        <location evidence="8">Cytoplasm</location>
    </subcellularLocation>
    <subcellularLocation>
        <location evidence="8">Cytoplasm</location>
        <location evidence="8">Cytoskeleton</location>
        <location evidence="8">Spindle</location>
    </subcellularLocation>
    <text evidence="8">Localizes within the cytoplasm, partially overlapping with microtubules in interphase and to the mitotic spindle and spindle poles during mitosis.</text>
</comment>
<sequence>MSGTATLMALKANTQARDFEEKHLQDRQRDCLVLVMEYLNRQGYTNSASSLKQEGGQTLSRFEGADNVDLFTIMHDFEEYYEIKFGKKPRFTRKNLDGEDDDDTRFARSSLSKHSDARRRKSELEMQKRKEMRAKSNRRSGYESGVLSTVEKKLGVSGGGGENQMVSRDDAMVASSSSLMKGIEGGKVGNRVERGERGEDEENKGDSGNGDPFTLGGSSMKLQPAKDKFVNAQVKETPHEEMPVMNQRLLKPLPNFGGDVELRALGETIQRDILQTSPNVGWEDVIELEEAKRLLKEAVVMPLKYPQLFTGLLSPWCGILLYGPPGTGKTMLAKAVASECQTTFFNISASSIVSKYRGDSEKLIRVLFELARYHAPSTVFMDEIDSIMSSRGGGDGAGGEHEGSRRMKTELLIQMDGLSRGDQHVFVLAASNLPWDLDSALLRRLEKRVLVPLPGKVGRRKMLEMHMETQKTEEGLNLEACAEATDGYSGADIKLLCKEAAMRPVRRLLVKLDEMENGLGLQGGHTVEADKVQQLIESNPITQKDLDSSVACTNKSSGGVMEAKYESWAKEFGSV</sequence>
<accession>A0A9W7C102</accession>
<dbReference type="GO" id="GO:0005524">
    <property type="term" value="F:ATP binding"/>
    <property type="evidence" value="ECO:0007669"/>
    <property type="project" value="UniProtKB-KW"/>
</dbReference>
<dbReference type="InterPro" id="IPR003959">
    <property type="entry name" value="ATPase_AAA_core"/>
</dbReference>
<dbReference type="GO" id="GO:0008017">
    <property type="term" value="F:microtubule binding"/>
    <property type="evidence" value="ECO:0007669"/>
    <property type="project" value="UniProtKB-UniRule"/>
</dbReference>
<dbReference type="PANTHER" id="PTHR23074">
    <property type="entry name" value="AAA DOMAIN-CONTAINING"/>
    <property type="match status" value="1"/>
</dbReference>
<feature type="domain" description="AAA+ ATPase" evidence="10">
    <location>
        <begin position="315"/>
        <end position="455"/>
    </location>
</feature>
<dbReference type="InterPro" id="IPR027497">
    <property type="entry name" value="Katanin_p60_AL2"/>
</dbReference>
<evidence type="ECO:0000256" key="7">
    <source>
        <dbReference type="ARBA" id="ARBA00023235"/>
    </source>
</evidence>
<dbReference type="Gene3D" id="3.40.50.300">
    <property type="entry name" value="P-loop containing nucleotide triphosphate hydrolases"/>
    <property type="match status" value="1"/>
</dbReference>
<dbReference type="Gene3D" id="1.10.8.60">
    <property type="match status" value="1"/>
</dbReference>
<keyword evidence="4 8" id="KW-0547">Nucleotide-binding</keyword>
<comment type="caution">
    <text evidence="11">The sequence shown here is derived from an EMBL/GenBank/DDBJ whole genome shotgun (WGS) entry which is preliminary data.</text>
</comment>
<feature type="region of interest" description="Disordered" evidence="9">
    <location>
        <begin position="92"/>
        <end position="144"/>
    </location>
</feature>
<dbReference type="InterPro" id="IPR006594">
    <property type="entry name" value="LisH"/>
</dbReference>
<dbReference type="GO" id="GO:0005874">
    <property type="term" value="C:microtubule"/>
    <property type="evidence" value="ECO:0007669"/>
    <property type="project" value="UniProtKB-KW"/>
</dbReference>
<name>A0A9W7C102_9STRA</name>
<evidence type="ECO:0000256" key="6">
    <source>
        <dbReference type="ARBA" id="ARBA00023212"/>
    </source>
</evidence>
<comment type="similarity">
    <text evidence="8">Belongs to the AAA ATPase family. Katanin p60 subunit A1 subfamily. A-like 2 sub-subfamily.</text>
</comment>
<keyword evidence="5 8" id="KW-0067">ATP-binding</keyword>
<dbReference type="EC" id="5.6.1.1" evidence="8"/>
<evidence type="ECO:0000256" key="9">
    <source>
        <dbReference type="SAM" id="MobiDB-lite"/>
    </source>
</evidence>
<dbReference type="GO" id="GO:0016887">
    <property type="term" value="F:ATP hydrolysis activity"/>
    <property type="evidence" value="ECO:0007669"/>
    <property type="project" value="InterPro"/>
</dbReference>
<dbReference type="GO" id="GO:0051013">
    <property type="term" value="P:microtubule severing"/>
    <property type="evidence" value="ECO:0007669"/>
    <property type="project" value="UniProtKB-UniRule"/>
</dbReference>
<comment type="function">
    <text evidence="8">Severs microtubules in vitro in an ATP-dependent manner. This activity may promote rapid reorganization of cellular microtubule arrays.</text>
</comment>
<keyword evidence="12" id="KW-1185">Reference proteome</keyword>
<dbReference type="Pfam" id="PF17862">
    <property type="entry name" value="AAA_lid_3"/>
    <property type="match status" value="1"/>
</dbReference>
<evidence type="ECO:0000256" key="4">
    <source>
        <dbReference type="ARBA" id="ARBA00022741"/>
    </source>
</evidence>
<dbReference type="SMART" id="SM00382">
    <property type="entry name" value="AAA"/>
    <property type="match status" value="1"/>
</dbReference>
<gene>
    <name evidence="8" type="primary">KATNAL2</name>
    <name evidence="11" type="ORF">TrVE_jg13298</name>
</gene>
<dbReference type="PANTHER" id="PTHR23074:SF78">
    <property type="entry name" value="KATANIN P60 ATPASE-CONTAINING SUBUNIT A-LIKE 2"/>
    <property type="match status" value="1"/>
</dbReference>
<evidence type="ECO:0000256" key="1">
    <source>
        <dbReference type="ARBA" id="ARBA00004647"/>
    </source>
</evidence>
<evidence type="ECO:0000313" key="11">
    <source>
        <dbReference type="EMBL" id="GMI00650.1"/>
    </source>
</evidence>
<dbReference type="SUPFAM" id="SSF52540">
    <property type="entry name" value="P-loop containing nucleoside triphosphate hydrolases"/>
    <property type="match status" value="1"/>
</dbReference>
<evidence type="ECO:0000256" key="3">
    <source>
        <dbReference type="ARBA" id="ARBA00022701"/>
    </source>
</evidence>
<feature type="region of interest" description="Disordered" evidence="9">
    <location>
        <begin position="181"/>
        <end position="222"/>
    </location>
</feature>
<evidence type="ECO:0000256" key="2">
    <source>
        <dbReference type="ARBA" id="ARBA00022490"/>
    </source>
</evidence>
<dbReference type="GO" id="GO:0008568">
    <property type="term" value="F:microtubule severing ATPase activity"/>
    <property type="evidence" value="ECO:0007669"/>
    <property type="project" value="UniProtKB-EC"/>
</dbReference>
<dbReference type="Proteomes" id="UP001165160">
    <property type="component" value="Unassembled WGS sequence"/>
</dbReference>
<dbReference type="PROSITE" id="PS50896">
    <property type="entry name" value="LISH"/>
    <property type="match status" value="1"/>
</dbReference>
<evidence type="ECO:0000313" key="12">
    <source>
        <dbReference type="Proteomes" id="UP001165160"/>
    </source>
</evidence>
<keyword evidence="6 8" id="KW-0206">Cytoskeleton</keyword>
<evidence type="ECO:0000256" key="8">
    <source>
        <dbReference type="HAMAP-Rule" id="MF_03025"/>
    </source>
</evidence>
<dbReference type="FunFam" id="3.40.50.300:FF:000434">
    <property type="entry name" value="Katanin p60 ATPase-containing subunit A-like 2"/>
    <property type="match status" value="1"/>
</dbReference>
<dbReference type="HAMAP" id="MF_03025">
    <property type="entry name" value="Katanin_p60_AL2"/>
    <property type="match status" value="1"/>
</dbReference>
<reference evidence="12" key="1">
    <citation type="journal article" date="2023" name="Commun. Biol.">
        <title>Genome analysis of Parmales, the sister group of diatoms, reveals the evolutionary specialization of diatoms from phago-mixotrophs to photoautotrophs.</title>
        <authorList>
            <person name="Ban H."/>
            <person name="Sato S."/>
            <person name="Yoshikawa S."/>
            <person name="Yamada K."/>
            <person name="Nakamura Y."/>
            <person name="Ichinomiya M."/>
            <person name="Sato N."/>
            <person name="Blanc-Mathieu R."/>
            <person name="Endo H."/>
            <person name="Kuwata A."/>
            <person name="Ogata H."/>
        </authorList>
    </citation>
    <scope>NUCLEOTIDE SEQUENCE [LARGE SCALE GENOMIC DNA]</scope>
    <source>
        <strain evidence="12">NIES 3699</strain>
    </source>
</reference>
<feature type="binding site" evidence="8">
    <location>
        <begin position="323"/>
        <end position="330"/>
    </location>
    <ligand>
        <name>ATP</name>
        <dbReference type="ChEBI" id="CHEBI:30616"/>
    </ligand>
</feature>
<evidence type="ECO:0000256" key="5">
    <source>
        <dbReference type="ARBA" id="ARBA00022840"/>
    </source>
</evidence>
<dbReference type="InterPro" id="IPR050304">
    <property type="entry name" value="MT-severing_AAA_ATPase"/>
</dbReference>